<accession>A0ABS8V607</accession>
<dbReference type="Proteomes" id="UP000823775">
    <property type="component" value="Unassembled WGS sequence"/>
</dbReference>
<evidence type="ECO:0000313" key="2">
    <source>
        <dbReference type="EMBL" id="MCD9642154.1"/>
    </source>
</evidence>
<comment type="caution">
    <text evidence="2">The sequence shown here is derived from an EMBL/GenBank/DDBJ whole genome shotgun (WGS) entry which is preliminary data.</text>
</comment>
<proteinExistence type="predicted"/>
<keyword evidence="1" id="KW-1133">Transmembrane helix</keyword>
<feature type="transmembrane region" description="Helical" evidence="1">
    <location>
        <begin position="20"/>
        <end position="38"/>
    </location>
</feature>
<protein>
    <submittedName>
        <fullName evidence="2">Uncharacterized protein</fullName>
    </submittedName>
</protein>
<organism evidence="2 3">
    <name type="scientific">Datura stramonium</name>
    <name type="common">Jimsonweed</name>
    <name type="synonym">Common thornapple</name>
    <dbReference type="NCBI Taxonomy" id="4076"/>
    <lineage>
        <taxon>Eukaryota</taxon>
        <taxon>Viridiplantae</taxon>
        <taxon>Streptophyta</taxon>
        <taxon>Embryophyta</taxon>
        <taxon>Tracheophyta</taxon>
        <taxon>Spermatophyta</taxon>
        <taxon>Magnoliopsida</taxon>
        <taxon>eudicotyledons</taxon>
        <taxon>Gunneridae</taxon>
        <taxon>Pentapetalae</taxon>
        <taxon>asterids</taxon>
        <taxon>lamiids</taxon>
        <taxon>Solanales</taxon>
        <taxon>Solanaceae</taxon>
        <taxon>Solanoideae</taxon>
        <taxon>Datureae</taxon>
        <taxon>Datura</taxon>
    </lineage>
</organism>
<dbReference type="EMBL" id="JACEIK010003549">
    <property type="protein sequence ID" value="MCD9642154.1"/>
    <property type="molecule type" value="Genomic_DNA"/>
</dbReference>
<evidence type="ECO:0000313" key="3">
    <source>
        <dbReference type="Proteomes" id="UP000823775"/>
    </source>
</evidence>
<sequence>MAMDRRGAGPKMHTANEGIVLSNLIGSGLFLYLGTAYAHSKVEPDLTKSEALRKGKTPAEWFLFEPSQIQGSTAADELVPLRRDRGNSQATAIANGLF</sequence>
<reference evidence="2 3" key="1">
    <citation type="journal article" date="2021" name="BMC Genomics">
        <title>Datura genome reveals duplications of psychoactive alkaloid biosynthetic genes and high mutation rate following tissue culture.</title>
        <authorList>
            <person name="Rajewski A."/>
            <person name="Carter-House D."/>
            <person name="Stajich J."/>
            <person name="Litt A."/>
        </authorList>
    </citation>
    <scope>NUCLEOTIDE SEQUENCE [LARGE SCALE GENOMIC DNA]</scope>
    <source>
        <strain evidence="2">AR-01</strain>
    </source>
</reference>
<name>A0ABS8V607_DATST</name>
<gene>
    <name evidence="2" type="ORF">HAX54_028822</name>
</gene>
<evidence type="ECO:0000256" key="1">
    <source>
        <dbReference type="SAM" id="Phobius"/>
    </source>
</evidence>
<keyword evidence="1" id="KW-0812">Transmembrane</keyword>
<keyword evidence="3" id="KW-1185">Reference proteome</keyword>
<keyword evidence="1" id="KW-0472">Membrane</keyword>